<dbReference type="InterPro" id="IPR043129">
    <property type="entry name" value="ATPase_NBD"/>
</dbReference>
<accession>K1QGI3</accession>
<sequence>MEAVAALVIDNGSGMCKVGFAGDEAPRAVFPSIVGHPRKNANFKLCTDNYKVINRTKNKDCANTSKSCYNEFSAKRRRVSHSICNTCFWRFRRIYTEIKSGNQNVCKRHTYNITIDNTTDRDIIWILDAKYEIKDKMESYVKIIIPCKSEKLNKTGDYLLVTDSTIDGETLRLGDSDLLIQRHPKLVGLVEKKQSRCRQVSVVLGEIHRAVRKLIRKFLGIK</sequence>
<evidence type="ECO:0000256" key="1">
    <source>
        <dbReference type="ARBA" id="ARBA00003520"/>
    </source>
</evidence>
<comment type="function">
    <text evidence="1">Actins are highly conserved proteins that are involved in various types of cell motility and are ubiquitously expressed in all eukaryotic cells.</text>
</comment>
<dbReference type="Pfam" id="PF00022">
    <property type="entry name" value="Actin"/>
    <property type="match status" value="1"/>
</dbReference>
<name>K1QGI3_MAGGI</name>
<reference evidence="2" key="1">
    <citation type="journal article" date="2012" name="Nature">
        <title>The oyster genome reveals stress adaptation and complexity of shell formation.</title>
        <authorList>
            <person name="Zhang G."/>
            <person name="Fang X."/>
            <person name="Guo X."/>
            <person name="Li L."/>
            <person name="Luo R."/>
            <person name="Xu F."/>
            <person name="Yang P."/>
            <person name="Zhang L."/>
            <person name="Wang X."/>
            <person name="Qi H."/>
            <person name="Xiong Z."/>
            <person name="Que H."/>
            <person name="Xie Y."/>
            <person name="Holland P.W."/>
            <person name="Paps J."/>
            <person name="Zhu Y."/>
            <person name="Wu F."/>
            <person name="Chen Y."/>
            <person name="Wang J."/>
            <person name="Peng C."/>
            <person name="Meng J."/>
            <person name="Yang L."/>
            <person name="Liu J."/>
            <person name="Wen B."/>
            <person name="Zhang N."/>
            <person name="Huang Z."/>
            <person name="Zhu Q."/>
            <person name="Feng Y."/>
            <person name="Mount A."/>
            <person name="Hedgecock D."/>
            <person name="Xu Z."/>
            <person name="Liu Y."/>
            <person name="Domazet-Loso T."/>
            <person name="Du Y."/>
            <person name="Sun X."/>
            <person name="Zhang S."/>
            <person name="Liu B."/>
            <person name="Cheng P."/>
            <person name="Jiang X."/>
            <person name="Li J."/>
            <person name="Fan D."/>
            <person name="Wang W."/>
            <person name="Fu W."/>
            <person name="Wang T."/>
            <person name="Wang B."/>
            <person name="Zhang J."/>
            <person name="Peng Z."/>
            <person name="Li Y."/>
            <person name="Li N."/>
            <person name="Wang J."/>
            <person name="Chen M."/>
            <person name="He Y."/>
            <person name="Tan F."/>
            <person name="Song X."/>
            <person name="Zheng Q."/>
            <person name="Huang R."/>
            <person name="Yang H."/>
            <person name="Du X."/>
            <person name="Chen L."/>
            <person name="Yang M."/>
            <person name="Gaffney P.M."/>
            <person name="Wang S."/>
            <person name="Luo L."/>
            <person name="She Z."/>
            <person name="Ming Y."/>
            <person name="Huang W."/>
            <person name="Zhang S."/>
            <person name="Huang B."/>
            <person name="Zhang Y."/>
            <person name="Qu T."/>
            <person name="Ni P."/>
            <person name="Miao G."/>
            <person name="Wang J."/>
            <person name="Wang Q."/>
            <person name="Steinberg C.E."/>
            <person name="Wang H."/>
            <person name="Li N."/>
            <person name="Qian L."/>
            <person name="Zhang G."/>
            <person name="Li Y."/>
            <person name="Yang H."/>
            <person name="Liu X."/>
            <person name="Wang J."/>
            <person name="Yin Y."/>
            <person name="Wang J."/>
        </authorList>
    </citation>
    <scope>NUCLEOTIDE SEQUENCE [LARGE SCALE GENOMIC DNA]</scope>
    <source>
        <strain evidence="2">05x7-T-G4-1.051#20</strain>
    </source>
</reference>
<protein>
    <submittedName>
        <fullName evidence="2">Actin</fullName>
    </submittedName>
</protein>
<dbReference type="Gene3D" id="3.30.420.40">
    <property type="match status" value="1"/>
</dbReference>
<dbReference type="EMBL" id="JH817391">
    <property type="protein sequence ID" value="EKC30219.1"/>
    <property type="molecule type" value="Genomic_DNA"/>
</dbReference>
<dbReference type="InterPro" id="IPR004000">
    <property type="entry name" value="Actin"/>
</dbReference>
<evidence type="ECO:0000313" key="2">
    <source>
        <dbReference type="EMBL" id="EKC30219.1"/>
    </source>
</evidence>
<dbReference type="SUPFAM" id="SSF53067">
    <property type="entry name" value="Actin-like ATPase domain"/>
    <property type="match status" value="1"/>
</dbReference>
<organism evidence="2">
    <name type="scientific">Magallana gigas</name>
    <name type="common">Pacific oyster</name>
    <name type="synonym">Crassostrea gigas</name>
    <dbReference type="NCBI Taxonomy" id="29159"/>
    <lineage>
        <taxon>Eukaryota</taxon>
        <taxon>Metazoa</taxon>
        <taxon>Spiralia</taxon>
        <taxon>Lophotrochozoa</taxon>
        <taxon>Mollusca</taxon>
        <taxon>Bivalvia</taxon>
        <taxon>Autobranchia</taxon>
        <taxon>Pteriomorphia</taxon>
        <taxon>Ostreida</taxon>
        <taxon>Ostreoidea</taxon>
        <taxon>Ostreidae</taxon>
        <taxon>Magallana</taxon>
    </lineage>
</organism>
<proteinExistence type="predicted"/>
<dbReference type="InParanoid" id="K1QGI3"/>
<gene>
    <name evidence="2" type="ORF">CGI_10020393</name>
</gene>
<dbReference type="AlphaFoldDB" id="K1QGI3"/>
<dbReference type="HOGENOM" id="CLU_1246420_0_0_1"/>